<dbReference type="Proteomes" id="UP000827872">
    <property type="component" value="Linkage Group LG08"/>
</dbReference>
<evidence type="ECO:0000313" key="2">
    <source>
        <dbReference type="Proteomes" id="UP000827872"/>
    </source>
</evidence>
<proteinExistence type="predicted"/>
<sequence length="152" mass="17097">MSGFGIHENLVKSQGPNESFSALAFLDLTVSRSKIFLDPNGLLLFTSFFLHVRLSKMSPARLICDRRLIQKYVTEAADMEEQLNRAKGQEVLLDVEKLVDGTAAAQEELRQGCAAGPLQKLYERSRSFILQLRNFEWQEQAGSEQPEEPGLP</sequence>
<comment type="caution">
    <text evidence="1">The sequence shown here is derived from an EMBL/GenBank/DDBJ whole genome shotgun (WGS) entry which is preliminary data.</text>
</comment>
<accession>A0ACB8FB26</accession>
<gene>
    <name evidence="1" type="ORF">K3G42_026784</name>
</gene>
<dbReference type="EMBL" id="CM037621">
    <property type="protein sequence ID" value="KAH8002624.1"/>
    <property type="molecule type" value="Genomic_DNA"/>
</dbReference>
<protein>
    <submittedName>
        <fullName evidence="1">Uncharacterized protein</fullName>
    </submittedName>
</protein>
<evidence type="ECO:0000313" key="1">
    <source>
        <dbReference type="EMBL" id="KAH8002624.1"/>
    </source>
</evidence>
<organism evidence="1 2">
    <name type="scientific">Sphaerodactylus townsendi</name>
    <dbReference type="NCBI Taxonomy" id="933632"/>
    <lineage>
        <taxon>Eukaryota</taxon>
        <taxon>Metazoa</taxon>
        <taxon>Chordata</taxon>
        <taxon>Craniata</taxon>
        <taxon>Vertebrata</taxon>
        <taxon>Euteleostomi</taxon>
        <taxon>Lepidosauria</taxon>
        <taxon>Squamata</taxon>
        <taxon>Bifurcata</taxon>
        <taxon>Gekkota</taxon>
        <taxon>Sphaerodactylidae</taxon>
        <taxon>Sphaerodactylus</taxon>
    </lineage>
</organism>
<keyword evidence="2" id="KW-1185">Reference proteome</keyword>
<reference evidence="1" key="1">
    <citation type="submission" date="2021-08" db="EMBL/GenBank/DDBJ databases">
        <title>The first chromosome-level gecko genome reveals the dynamic sex chromosomes of Neotropical dwarf geckos (Sphaerodactylidae: Sphaerodactylus).</title>
        <authorList>
            <person name="Pinto B.J."/>
            <person name="Keating S.E."/>
            <person name="Gamble T."/>
        </authorList>
    </citation>
    <scope>NUCLEOTIDE SEQUENCE</scope>
    <source>
        <strain evidence="1">TG3544</strain>
    </source>
</reference>
<name>A0ACB8FB26_9SAUR</name>